<keyword evidence="2" id="KW-1185">Reference proteome</keyword>
<accession>A0ABY2TQQ7</accession>
<sequence length="88" mass="10659">DSTGIRPRDIQREYDPATVYTLLDYRIDKITITEEYGLPRAEVETRLFHRFFNMNNGNIYDPVIKRVFILRQMGQYWYIVNYFDSIVN</sequence>
<dbReference type="EMBL" id="SJDU01000142">
    <property type="protein sequence ID" value="TKZ35193.1"/>
    <property type="molecule type" value="Genomic_DNA"/>
</dbReference>
<reference evidence="1 2" key="1">
    <citation type="journal article" date="2019" name="Anaerobe">
        <title>Brachyspira catarrhinii sp. nov., an anaerobic intestinal spirochaete isolated from vervet monkeys may have been misidentified as Brachyspira aalborgi in previous studies.</title>
        <authorList>
            <person name="Phillips N.D."/>
            <person name="La T."/>
            <person name="Hampson D.J."/>
        </authorList>
    </citation>
    <scope>NUCLEOTIDE SEQUENCE [LARGE SCALE GENOMIC DNA]</scope>
    <source>
        <strain evidence="1 2">Z12</strain>
    </source>
</reference>
<comment type="caution">
    <text evidence="1">The sequence shown here is derived from an EMBL/GenBank/DDBJ whole genome shotgun (WGS) entry which is preliminary data.</text>
</comment>
<proteinExistence type="predicted"/>
<name>A0ABY2TQQ7_9SPIR</name>
<feature type="non-terminal residue" evidence="1">
    <location>
        <position position="1"/>
    </location>
</feature>
<evidence type="ECO:0000313" key="2">
    <source>
        <dbReference type="Proteomes" id="UP000310168"/>
    </source>
</evidence>
<gene>
    <name evidence="1" type="ORF">EZH24_06530</name>
</gene>
<organism evidence="1 2">
    <name type="scientific">Brachyspira catarrhinii</name>
    <dbReference type="NCBI Taxonomy" id="2528966"/>
    <lineage>
        <taxon>Bacteria</taxon>
        <taxon>Pseudomonadati</taxon>
        <taxon>Spirochaetota</taxon>
        <taxon>Spirochaetia</taxon>
        <taxon>Brachyspirales</taxon>
        <taxon>Brachyspiraceae</taxon>
        <taxon>Brachyspira</taxon>
    </lineage>
</organism>
<dbReference type="Proteomes" id="UP000310168">
    <property type="component" value="Unassembled WGS sequence"/>
</dbReference>
<evidence type="ECO:0000313" key="1">
    <source>
        <dbReference type="EMBL" id="TKZ35193.1"/>
    </source>
</evidence>
<protein>
    <submittedName>
        <fullName evidence="1">Uncharacterized protein</fullName>
    </submittedName>
</protein>